<dbReference type="Gene3D" id="1.10.357.10">
    <property type="entry name" value="Tetracycline Repressor, domain 2"/>
    <property type="match status" value="1"/>
</dbReference>
<protein>
    <submittedName>
        <fullName evidence="6">Transcriptional regulator, TetR family</fullName>
    </submittedName>
</protein>
<keyword evidence="1" id="KW-0805">Transcription regulation</keyword>
<evidence type="ECO:0000256" key="2">
    <source>
        <dbReference type="ARBA" id="ARBA00023125"/>
    </source>
</evidence>
<dbReference type="InterPro" id="IPR009057">
    <property type="entry name" value="Homeodomain-like_sf"/>
</dbReference>
<proteinExistence type="predicted"/>
<organism evidence="6 7">
    <name type="scientific">Actinoalloteichus hymeniacidonis</name>
    <dbReference type="NCBI Taxonomy" id="340345"/>
    <lineage>
        <taxon>Bacteria</taxon>
        <taxon>Bacillati</taxon>
        <taxon>Actinomycetota</taxon>
        <taxon>Actinomycetes</taxon>
        <taxon>Pseudonocardiales</taxon>
        <taxon>Pseudonocardiaceae</taxon>
        <taxon>Actinoalloteichus</taxon>
    </lineage>
</organism>
<keyword evidence="7" id="KW-1185">Reference proteome</keyword>
<dbReference type="AlphaFoldDB" id="A0AAC9HSS9"/>
<dbReference type="KEGG" id="ahm:TL08_19935"/>
<dbReference type="GO" id="GO:0000976">
    <property type="term" value="F:transcription cis-regulatory region binding"/>
    <property type="evidence" value="ECO:0007669"/>
    <property type="project" value="TreeGrafter"/>
</dbReference>
<keyword evidence="3" id="KW-0804">Transcription</keyword>
<dbReference type="Proteomes" id="UP000095210">
    <property type="component" value="Chromosome"/>
</dbReference>
<sequence>MPDLPDRTSPKAARILAAAGEMLRARGNRGITIAEVARKAHVGKGTVYLYWATKEDLLVELIGRDFLAVADEHIAILTADPELARPSRMLPHLLGTAADHYFVSALDGEDDELLGVLVADPRAKRLVDTLGPRAVMHRVLPLWRRDGLARTDWALTDQAFALHALITGFVVAQQKHNPPLEIVDSGKVLGAAVTALLGPERADAEQLRNTAADGLRMLTEIRDTVLEIIKDATVSG</sequence>
<name>A0AAC9HSS9_9PSEU</name>
<dbReference type="InterPro" id="IPR050109">
    <property type="entry name" value="HTH-type_TetR-like_transc_reg"/>
</dbReference>
<dbReference type="PRINTS" id="PR00455">
    <property type="entry name" value="HTHTETR"/>
</dbReference>
<dbReference type="EMBL" id="CP014859">
    <property type="protein sequence ID" value="AOS64778.1"/>
    <property type="molecule type" value="Genomic_DNA"/>
</dbReference>
<evidence type="ECO:0000313" key="7">
    <source>
        <dbReference type="Proteomes" id="UP000095210"/>
    </source>
</evidence>
<accession>A0AAC9HSS9</accession>
<dbReference type="PANTHER" id="PTHR30055">
    <property type="entry name" value="HTH-TYPE TRANSCRIPTIONAL REGULATOR RUTR"/>
    <property type="match status" value="1"/>
</dbReference>
<keyword evidence="2 4" id="KW-0238">DNA-binding</keyword>
<evidence type="ECO:0000256" key="1">
    <source>
        <dbReference type="ARBA" id="ARBA00023015"/>
    </source>
</evidence>
<dbReference type="SUPFAM" id="SSF46689">
    <property type="entry name" value="Homeodomain-like"/>
    <property type="match status" value="1"/>
</dbReference>
<dbReference type="PANTHER" id="PTHR30055:SF234">
    <property type="entry name" value="HTH-TYPE TRANSCRIPTIONAL REGULATOR BETI"/>
    <property type="match status" value="1"/>
</dbReference>
<evidence type="ECO:0000313" key="6">
    <source>
        <dbReference type="EMBL" id="AOS64778.1"/>
    </source>
</evidence>
<evidence type="ECO:0000259" key="5">
    <source>
        <dbReference type="PROSITE" id="PS50977"/>
    </source>
</evidence>
<dbReference type="Pfam" id="PF00440">
    <property type="entry name" value="TetR_N"/>
    <property type="match status" value="1"/>
</dbReference>
<reference evidence="7" key="1">
    <citation type="submission" date="2016-03" db="EMBL/GenBank/DDBJ databases">
        <title>Complete genome sequence of the type strain Actinoalloteichus hymeniacidonis DSM 45092.</title>
        <authorList>
            <person name="Schaffert L."/>
            <person name="Albersmeier A."/>
            <person name="Winkler A."/>
            <person name="Kalinowski J."/>
            <person name="Zotchev S."/>
            <person name="Ruckert C."/>
        </authorList>
    </citation>
    <scope>NUCLEOTIDE SEQUENCE [LARGE SCALE GENOMIC DNA]</scope>
    <source>
        <strain evidence="7">HPA177(T) (DSM 45092(T))</strain>
    </source>
</reference>
<evidence type="ECO:0000256" key="3">
    <source>
        <dbReference type="ARBA" id="ARBA00023163"/>
    </source>
</evidence>
<dbReference type="RefSeq" id="WP_069853931.1">
    <property type="nucleotide sequence ID" value="NZ_CP014859.1"/>
</dbReference>
<feature type="domain" description="HTH tetR-type" evidence="5">
    <location>
        <begin position="9"/>
        <end position="69"/>
    </location>
</feature>
<dbReference type="GO" id="GO:0003700">
    <property type="term" value="F:DNA-binding transcription factor activity"/>
    <property type="evidence" value="ECO:0007669"/>
    <property type="project" value="TreeGrafter"/>
</dbReference>
<dbReference type="PROSITE" id="PS50977">
    <property type="entry name" value="HTH_TETR_2"/>
    <property type="match status" value="1"/>
</dbReference>
<evidence type="ECO:0000256" key="4">
    <source>
        <dbReference type="PROSITE-ProRule" id="PRU00335"/>
    </source>
</evidence>
<dbReference type="InterPro" id="IPR001647">
    <property type="entry name" value="HTH_TetR"/>
</dbReference>
<feature type="DNA-binding region" description="H-T-H motif" evidence="4">
    <location>
        <begin position="32"/>
        <end position="51"/>
    </location>
</feature>
<gene>
    <name evidence="6" type="ORF">TL08_19935</name>
</gene>